<dbReference type="InterPro" id="IPR004942">
    <property type="entry name" value="Roadblock/LAMTOR2_dom"/>
</dbReference>
<dbReference type="RefSeq" id="WP_117230793.1">
    <property type="nucleotide sequence ID" value="NZ_CP061725.1"/>
</dbReference>
<reference evidence="2 3" key="1">
    <citation type="submission" date="2018-08" db="EMBL/GenBank/DDBJ databases">
        <title>Verrucosispora craniellae sp. nov., isolated from a marine sponge in the South China Sea.</title>
        <authorList>
            <person name="Li L."/>
            <person name="Lin H.W."/>
        </authorList>
    </citation>
    <scope>NUCLEOTIDE SEQUENCE [LARGE SCALE GENOMIC DNA]</scope>
    <source>
        <strain evidence="2 3">LHW63014</strain>
    </source>
</reference>
<dbReference type="SMART" id="SM00960">
    <property type="entry name" value="Robl_LC7"/>
    <property type="match status" value="1"/>
</dbReference>
<feature type="domain" description="Roadblock/LAMTOR2" evidence="1">
    <location>
        <begin position="6"/>
        <end position="96"/>
    </location>
</feature>
<proteinExistence type="predicted"/>
<sequence>MSNHLSQLLSTNLARIPGISQAVAVSADGLLLAFTGTLNRDAAERLAAIAAGMNSLINGAARDLAGGAVEGNLTTLENGFLMLVTVSSGASLLTLTKPGADIAFVTRELHRFADQVRDQLTPAFAGNLAAAGYGPR</sequence>
<gene>
    <name evidence="2" type="ORF">D0Q02_26955</name>
</gene>
<dbReference type="SUPFAM" id="SSF103196">
    <property type="entry name" value="Roadblock/LC7 domain"/>
    <property type="match status" value="1"/>
</dbReference>
<dbReference type="OrthoDB" id="3398181at2"/>
<evidence type="ECO:0000259" key="1">
    <source>
        <dbReference type="SMART" id="SM00960"/>
    </source>
</evidence>
<name>A0A372FSU9_9ACTN</name>
<dbReference type="Proteomes" id="UP000262621">
    <property type="component" value="Unassembled WGS sequence"/>
</dbReference>
<dbReference type="InterPro" id="IPR053141">
    <property type="entry name" value="Mycobact_SerProt_Inhib_Rv3364c"/>
</dbReference>
<dbReference type="AlphaFoldDB" id="A0A372FSU9"/>
<dbReference type="Gene3D" id="3.30.450.30">
    <property type="entry name" value="Dynein light chain 2a, cytoplasmic"/>
    <property type="match status" value="1"/>
</dbReference>
<keyword evidence="3" id="KW-1185">Reference proteome</keyword>
<organism evidence="2 3">
    <name type="scientific">Micromonospora craniellae</name>
    <dbReference type="NCBI Taxonomy" id="2294034"/>
    <lineage>
        <taxon>Bacteria</taxon>
        <taxon>Bacillati</taxon>
        <taxon>Actinomycetota</taxon>
        <taxon>Actinomycetes</taxon>
        <taxon>Micromonosporales</taxon>
        <taxon>Micromonosporaceae</taxon>
        <taxon>Micromonospora</taxon>
    </lineage>
</organism>
<evidence type="ECO:0000313" key="2">
    <source>
        <dbReference type="EMBL" id="RFS43600.1"/>
    </source>
</evidence>
<comment type="caution">
    <text evidence="2">The sequence shown here is derived from an EMBL/GenBank/DDBJ whole genome shotgun (WGS) entry which is preliminary data.</text>
</comment>
<dbReference type="EMBL" id="QVFU01000052">
    <property type="protein sequence ID" value="RFS43600.1"/>
    <property type="molecule type" value="Genomic_DNA"/>
</dbReference>
<accession>A0A372FSU9</accession>
<dbReference type="PANTHER" id="PTHR36222">
    <property type="entry name" value="SERINE PROTEASE INHIBITOR RV3364C"/>
    <property type="match status" value="1"/>
</dbReference>
<protein>
    <submittedName>
        <fullName evidence="2">Roadblock/LC7 domain-containing protein</fullName>
    </submittedName>
</protein>
<dbReference type="PANTHER" id="PTHR36222:SF1">
    <property type="entry name" value="SERINE PROTEASE INHIBITOR RV3364C"/>
    <property type="match status" value="1"/>
</dbReference>
<evidence type="ECO:0000313" key="3">
    <source>
        <dbReference type="Proteomes" id="UP000262621"/>
    </source>
</evidence>
<dbReference type="Pfam" id="PF03259">
    <property type="entry name" value="Robl_LC7"/>
    <property type="match status" value="1"/>
</dbReference>